<comment type="caution">
    <text evidence="1">The sequence shown here is derived from an EMBL/GenBank/DDBJ whole genome shotgun (WGS) entry which is preliminary data.</text>
</comment>
<evidence type="ECO:0000313" key="1">
    <source>
        <dbReference type="EMBL" id="ENN84647.1"/>
    </source>
</evidence>
<dbReference type="AlphaFoldDB" id="N6V0K0"/>
<sequence length="304" mass="34488">MNLVSPAMRSGVNAQNALTDEAILGNPLFAVALRDSALKLIAMHDAAPRIVRYTADMKRWLLTQAILAFHFEHVTGPSHPGLTAANLIAFIADNKVASKNTAIAHLAELRNYRLLLDTEPKGDRRVRQLRIADTVETLIREWFDEHLKSLDMLDQGTRYLQSSAEHRLLWYAQPRMSRRLFHDPNWSAPPATVEAFVRTASGSNILHDLMSRLPPERTLEPRISIGPLRIGELAKRYIISRSHAQRVFVRARMLDIVGWELPGNGGDFWISEALIRDYRRWQASKFVAVDEAFQWALQRLAGAD</sequence>
<proteinExistence type="predicted"/>
<protein>
    <submittedName>
        <fullName evidence="1">Uncharacterized protein</fullName>
    </submittedName>
</protein>
<organism evidence="1 2">
    <name type="scientific">Rhizobium freirei PRF 81</name>
    <dbReference type="NCBI Taxonomy" id="363754"/>
    <lineage>
        <taxon>Bacteria</taxon>
        <taxon>Pseudomonadati</taxon>
        <taxon>Pseudomonadota</taxon>
        <taxon>Alphaproteobacteria</taxon>
        <taxon>Hyphomicrobiales</taxon>
        <taxon>Rhizobiaceae</taxon>
        <taxon>Rhizobium/Agrobacterium group</taxon>
        <taxon>Rhizobium</taxon>
    </lineage>
</organism>
<dbReference type="EMBL" id="AQHN01000088">
    <property type="protein sequence ID" value="ENN84647.1"/>
    <property type="molecule type" value="Genomic_DNA"/>
</dbReference>
<keyword evidence="2" id="KW-1185">Reference proteome</keyword>
<reference evidence="1 2" key="1">
    <citation type="journal article" date="2012" name="BMC Genomics">
        <title>Genomic basis of broad host range and environmental adaptability of Rhizobium tropici CIAT 899 and Rhizobium sp. PRF 81 which are used in inoculants for common bean (Phaseolus vulgaris L.).</title>
        <authorList>
            <person name="Ormeno-Orrillo E."/>
            <person name="Menna P."/>
            <person name="Almeida L.G."/>
            <person name="Ollero F.J."/>
            <person name="Nicolas M.F."/>
            <person name="Pains Rodrigues E."/>
            <person name="Shigueyoshi Nakatani A."/>
            <person name="Silva Batista J.S."/>
            <person name="Oliveira Chueire L.M."/>
            <person name="Souza R.C."/>
            <person name="Ribeiro Vasconcelos A.T."/>
            <person name="Megias M."/>
            <person name="Hungria M."/>
            <person name="Martinez-Romero E."/>
        </authorList>
    </citation>
    <scope>NUCLEOTIDE SEQUENCE [LARGE SCALE GENOMIC DNA]</scope>
    <source>
        <strain evidence="1 2">PRF 81</strain>
    </source>
</reference>
<accession>N6V0K0</accession>
<evidence type="ECO:0000313" key="2">
    <source>
        <dbReference type="Proteomes" id="UP000012429"/>
    </source>
</evidence>
<dbReference type="Proteomes" id="UP000012429">
    <property type="component" value="Unassembled WGS sequence"/>
</dbReference>
<name>N6V0K0_9HYPH</name>
<gene>
    <name evidence="1" type="ORF">RHSP_69247</name>
</gene>
<dbReference type="PATRIC" id="fig|363754.4.peg.5791"/>